<reference evidence="1" key="2">
    <citation type="journal article" date="2015" name="Fish Shellfish Immunol.">
        <title>Early steps in the European eel (Anguilla anguilla)-Vibrio vulnificus interaction in the gills: Role of the RtxA13 toxin.</title>
        <authorList>
            <person name="Callol A."/>
            <person name="Pajuelo D."/>
            <person name="Ebbesson L."/>
            <person name="Teles M."/>
            <person name="MacKenzie S."/>
            <person name="Amaro C."/>
        </authorList>
    </citation>
    <scope>NUCLEOTIDE SEQUENCE</scope>
</reference>
<proteinExistence type="predicted"/>
<reference evidence="1" key="1">
    <citation type="submission" date="2014-11" db="EMBL/GenBank/DDBJ databases">
        <authorList>
            <person name="Amaro Gonzalez C."/>
        </authorList>
    </citation>
    <scope>NUCLEOTIDE SEQUENCE</scope>
</reference>
<organism evidence="1">
    <name type="scientific">Anguilla anguilla</name>
    <name type="common">European freshwater eel</name>
    <name type="synonym">Muraena anguilla</name>
    <dbReference type="NCBI Taxonomy" id="7936"/>
    <lineage>
        <taxon>Eukaryota</taxon>
        <taxon>Metazoa</taxon>
        <taxon>Chordata</taxon>
        <taxon>Craniata</taxon>
        <taxon>Vertebrata</taxon>
        <taxon>Euteleostomi</taxon>
        <taxon>Actinopterygii</taxon>
        <taxon>Neopterygii</taxon>
        <taxon>Teleostei</taxon>
        <taxon>Anguilliformes</taxon>
        <taxon>Anguillidae</taxon>
        <taxon>Anguilla</taxon>
    </lineage>
</organism>
<evidence type="ECO:0000313" key="1">
    <source>
        <dbReference type="EMBL" id="JAH35583.1"/>
    </source>
</evidence>
<dbReference type="AlphaFoldDB" id="A0A0E9S4X1"/>
<name>A0A0E9S4X1_ANGAN</name>
<accession>A0A0E9S4X1</accession>
<protein>
    <submittedName>
        <fullName evidence="1">Uncharacterized protein</fullName>
    </submittedName>
</protein>
<sequence>MILGSGVESVIQIMSPISRLNQTLTGK</sequence>
<dbReference type="EMBL" id="GBXM01072994">
    <property type="protein sequence ID" value="JAH35583.1"/>
    <property type="molecule type" value="Transcribed_RNA"/>
</dbReference>